<accession>A0A2G1UJW0</accession>
<keyword evidence="1" id="KW-0175">Coiled coil</keyword>
<dbReference type="InterPro" id="IPR046703">
    <property type="entry name" value="DUF6776"/>
</dbReference>
<proteinExistence type="predicted"/>
<evidence type="ECO:0000256" key="2">
    <source>
        <dbReference type="SAM" id="Phobius"/>
    </source>
</evidence>
<evidence type="ECO:0000313" key="4">
    <source>
        <dbReference type="Proteomes" id="UP000231409"/>
    </source>
</evidence>
<gene>
    <name evidence="3" type="ORF">CLH61_13200</name>
</gene>
<evidence type="ECO:0000313" key="3">
    <source>
        <dbReference type="EMBL" id="PHQ14709.1"/>
    </source>
</evidence>
<evidence type="ECO:0000256" key="1">
    <source>
        <dbReference type="SAM" id="Coils"/>
    </source>
</evidence>
<feature type="transmembrane region" description="Helical" evidence="2">
    <location>
        <begin position="25"/>
        <end position="43"/>
    </location>
</feature>
<sequence length="246" mass="27671">MSISKKPSEEFVVVRHRPGHKLRRFLVMLVVTVMAALIGYAAGSTLEGFRLSDVTASRDELKTELRELRSRYAEASQQLVNLERGRTIDQQALAQTRRTIARLETQISSLKADLTFYKNIMAPSETSTGLQVDRFTVSRARQEGAYNFKLVLTQVGNNKNYISGMVAVNVIGSRNGEKEVVALRDLSDDIEDLGVKFRFRYFQDIDGLFALPEGFEPLEVQVVAQAEGKKSTQAERTFDWGSLTEK</sequence>
<organism evidence="3 4">
    <name type="scientific">Marinobacter profundi</name>
    <dbReference type="NCBI Taxonomy" id="2666256"/>
    <lineage>
        <taxon>Bacteria</taxon>
        <taxon>Pseudomonadati</taxon>
        <taxon>Pseudomonadota</taxon>
        <taxon>Gammaproteobacteria</taxon>
        <taxon>Pseudomonadales</taxon>
        <taxon>Marinobacteraceae</taxon>
        <taxon>Marinobacter</taxon>
    </lineage>
</organism>
<feature type="coiled-coil region" evidence="1">
    <location>
        <begin position="51"/>
        <end position="120"/>
    </location>
</feature>
<reference evidence="3 4" key="1">
    <citation type="submission" date="2017-09" db="EMBL/GenBank/DDBJ databases">
        <title>The draft genome sequences of Marinobacter sp. PWS21.</title>
        <authorList>
            <person name="Cao J."/>
        </authorList>
    </citation>
    <scope>NUCLEOTIDE SEQUENCE [LARGE SCALE GENOMIC DNA]</scope>
    <source>
        <strain evidence="3 4">PWS21</strain>
    </source>
</reference>
<dbReference type="RefSeq" id="WP_099615212.1">
    <property type="nucleotide sequence ID" value="NZ_KZ319372.1"/>
</dbReference>
<keyword evidence="2" id="KW-1133">Transmembrane helix</keyword>
<dbReference type="Pfam" id="PF20567">
    <property type="entry name" value="DUF6776"/>
    <property type="match status" value="1"/>
</dbReference>
<comment type="caution">
    <text evidence="3">The sequence shown here is derived from an EMBL/GenBank/DDBJ whole genome shotgun (WGS) entry which is preliminary data.</text>
</comment>
<dbReference type="Proteomes" id="UP000231409">
    <property type="component" value="Unassembled WGS sequence"/>
</dbReference>
<keyword evidence="2" id="KW-0812">Transmembrane</keyword>
<keyword evidence="4" id="KW-1185">Reference proteome</keyword>
<keyword evidence="2" id="KW-0472">Membrane</keyword>
<name>A0A2G1UJW0_9GAMM</name>
<protein>
    <submittedName>
        <fullName evidence="3">Uncharacterized protein</fullName>
    </submittedName>
</protein>
<dbReference type="EMBL" id="NTFH01000009">
    <property type="protein sequence ID" value="PHQ14709.1"/>
    <property type="molecule type" value="Genomic_DNA"/>
</dbReference>
<dbReference type="AlphaFoldDB" id="A0A2G1UJW0"/>